<keyword evidence="2" id="KW-1133">Transmembrane helix</keyword>
<dbReference type="RefSeq" id="WP_090643217.1">
    <property type="nucleotide sequence ID" value="NZ_CBCRYE010000001.1"/>
</dbReference>
<sequence length="175" mass="19707">MTLKDELGLLPRFLYILVGIALAAAAISSDYHDWALIEAGKLPPFGFILINMVALPLAAGIILWACIGRHREWRVADGQIRIRLLSLTSWRKTHYIKAEDIRELTPESYDHERTDSRIHHGWIVILTDGRRLVSPKSFDKAGLDQARLQIESEMRKGRPETDLLAEASRANGLSG</sequence>
<reference evidence="4" key="1">
    <citation type="submission" date="2016-10" db="EMBL/GenBank/DDBJ databases">
        <authorList>
            <person name="Varghese N."/>
            <person name="Submissions S."/>
        </authorList>
    </citation>
    <scope>NUCLEOTIDE SEQUENCE [LARGE SCALE GENOMIC DNA]</scope>
    <source>
        <strain evidence="4">CGMCC 1.3431</strain>
    </source>
</reference>
<keyword evidence="2" id="KW-0472">Membrane</keyword>
<feature type="region of interest" description="Disordered" evidence="1">
    <location>
        <begin position="155"/>
        <end position="175"/>
    </location>
</feature>
<dbReference type="AlphaFoldDB" id="A0A1G4PLT8"/>
<keyword evidence="4" id="KW-1185">Reference proteome</keyword>
<evidence type="ECO:0000313" key="4">
    <source>
        <dbReference type="Proteomes" id="UP000199150"/>
    </source>
</evidence>
<organism evidence="3 4">
    <name type="scientific">Asticcacaulis taihuensis</name>
    <dbReference type="NCBI Taxonomy" id="260084"/>
    <lineage>
        <taxon>Bacteria</taxon>
        <taxon>Pseudomonadati</taxon>
        <taxon>Pseudomonadota</taxon>
        <taxon>Alphaproteobacteria</taxon>
        <taxon>Caulobacterales</taxon>
        <taxon>Caulobacteraceae</taxon>
        <taxon>Asticcacaulis</taxon>
    </lineage>
</organism>
<dbReference type="EMBL" id="FMTS01000001">
    <property type="protein sequence ID" value="SCW33222.1"/>
    <property type="molecule type" value="Genomic_DNA"/>
</dbReference>
<evidence type="ECO:0000256" key="2">
    <source>
        <dbReference type="SAM" id="Phobius"/>
    </source>
</evidence>
<keyword evidence="2" id="KW-0812">Transmembrane</keyword>
<evidence type="ECO:0000313" key="3">
    <source>
        <dbReference type="EMBL" id="SCW33222.1"/>
    </source>
</evidence>
<protein>
    <submittedName>
        <fullName evidence="3">Uncharacterized protein</fullName>
    </submittedName>
</protein>
<gene>
    <name evidence="3" type="ORF">SAMN02927928_0483</name>
</gene>
<dbReference type="Proteomes" id="UP000199150">
    <property type="component" value="Unassembled WGS sequence"/>
</dbReference>
<dbReference type="OrthoDB" id="7173171at2"/>
<accession>A0A1G4PLT8</accession>
<name>A0A1G4PLT8_9CAUL</name>
<feature type="transmembrane region" description="Helical" evidence="2">
    <location>
        <begin position="47"/>
        <end position="67"/>
    </location>
</feature>
<proteinExistence type="predicted"/>
<feature type="transmembrane region" description="Helical" evidence="2">
    <location>
        <begin position="7"/>
        <end position="27"/>
    </location>
</feature>
<dbReference type="STRING" id="260084.SAMN02927928_0483"/>
<evidence type="ECO:0000256" key="1">
    <source>
        <dbReference type="SAM" id="MobiDB-lite"/>
    </source>
</evidence>